<dbReference type="SUPFAM" id="SSF53335">
    <property type="entry name" value="S-adenosyl-L-methionine-dependent methyltransferases"/>
    <property type="match status" value="1"/>
</dbReference>
<evidence type="ECO:0000313" key="2">
    <source>
        <dbReference type="EMBL" id="SPQ93838.1"/>
    </source>
</evidence>
<reference evidence="2 4" key="2">
    <citation type="submission" date="2018-03" db="EMBL/GenBank/DDBJ databases">
        <authorList>
            <person name="Fogelqvist J."/>
        </authorList>
    </citation>
    <scope>NUCLEOTIDE SEQUENCE [LARGE SCALE GENOMIC DNA]</scope>
</reference>
<geneLocation type="mitochondrion" evidence="2"/>
<dbReference type="Proteomes" id="UP000039324">
    <property type="component" value="Unassembled WGS sequence"/>
</dbReference>
<dbReference type="OrthoDB" id="407325at2759"/>
<dbReference type="Gene3D" id="3.40.50.150">
    <property type="entry name" value="Vaccinia Virus protein VP39"/>
    <property type="match status" value="1"/>
</dbReference>
<dbReference type="OMA" id="RRADMRF"/>
<organism evidence="1 3">
    <name type="scientific">Plasmodiophora brassicae</name>
    <name type="common">Clubroot disease agent</name>
    <dbReference type="NCBI Taxonomy" id="37360"/>
    <lineage>
        <taxon>Eukaryota</taxon>
        <taxon>Sar</taxon>
        <taxon>Rhizaria</taxon>
        <taxon>Endomyxa</taxon>
        <taxon>Phytomyxea</taxon>
        <taxon>Plasmodiophorida</taxon>
        <taxon>Plasmodiophoridae</taxon>
        <taxon>Plasmodiophora</taxon>
    </lineage>
</organism>
<dbReference type="InterPro" id="IPR029063">
    <property type="entry name" value="SAM-dependent_MTases_sf"/>
</dbReference>
<gene>
    <name evidence="1" type="ORF">PBRA_001731</name>
    <name evidence="2" type="ORF">PLBR_LOCUS1053</name>
</gene>
<evidence type="ECO:0000313" key="4">
    <source>
        <dbReference type="Proteomes" id="UP000290189"/>
    </source>
</evidence>
<dbReference type="Pfam" id="PF10294">
    <property type="entry name" value="Methyltransf_16"/>
    <property type="match status" value="1"/>
</dbReference>
<dbReference type="EMBL" id="CDSF01000101">
    <property type="protein sequence ID" value="CEP00677.1"/>
    <property type="molecule type" value="Genomic_DNA"/>
</dbReference>
<dbReference type="EMBL" id="OVEO01000002">
    <property type="protein sequence ID" value="SPQ93838.1"/>
    <property type="molecule type" value="Genomic_DNA"/>
</dbReference>
<name>A0A0G4IZM2_PLABS</name>
<dbReference type="AlphaFoldDB" id="A0A0G4IZM2"/>
<keyword evidence="2" id="KW-0496">Mitochondrion</keyword>
<dbReference type="InterPro" id="IPR019410">
    <property type="entry name" value="Methyltransf_16"/>
</dbReference>
<proteinExistence type="predicted"/>
<dbReference type="PANTHER" id="PTHR14614:SF109">
    <property type="entry name" value="RIBOSOMAL LYSINE N-METHYLTRANSFERASE 5"/>
    <property type="match status" value="1"/>
</dbReference>
<evidence type="ECO:0000313" key="3">
    <source>
        <dbReference type="Proteomes" id="UP000039324"/>
    </source>
</evidence>
<reference evidence="1 3" key="1">
    <citation type="submission" date="2015-02" db="EMBL/GenBank/DDBJ databases">
        <authorList>
            <person name="Chooi Y.-H."/>
        </authorList>
    </citation>
    <scope>NUCLEOTIDE SEQUENCE [LARGE SCALE GENOMIC DNA]</scope>
    <source>
        <strain evidence="1">E3</strain>
    </source>
</reference>
<accession>A0A0G4IZM2</accession>
<evidence type="ECO:0000313" key="1">
    <source>
        <dbReference type="EMBL" id="CEP00677.1"/>
    </source>
</evidence>
<protein>
    <submittedName>
        <fullName evidence="1">Uncharacterized protein</fullName>
    </submittedName>
</protein>
<keyword evidence="3" id="KW-1185">Reference proteome</keyword>
<dbReference type="STRING" id="37360.A0A0G4IZM2"/>
<dbReference type="PANTHER" id="PTHR14614">
    <property type="entry name" value="HEPATOCELLULAR CARCINOMA-ASSOCIATED ANTIGEN"/>
    <property type="match status" value="1"/>
</dbReference>
<sequence>MSTGAISEECVYDLDVDGVGEPVRVAQDPLAKLSAGSGTTVWDSAIALCGYLMRSMRSSPRTALDLSAGTGIVGLTLARLGVERVLLSDIPNGVPLLSHNIEMNDLADRVSALPLKWGDAGNTHDIRQAIDPIDLIVASDLFAWPDLYLDLARTIDALASTTTTVLLAYEERNPAVEGGFFRMLHKKFAIREIPIEALHPEYRSPELHIFEARRRATRSDD</sequence>
<dbReference type="Proteomes" id="UP000290189">
    <property type="component" value="Unassembled WGS sequence"/>
</dbReference>